<feature type="compositionally biased region" description="Polar residues" evidence="2">
    <location>
        <begin position="83"/>
        <end position="97"/>
    </location>
</feature>
<dbReference type="Proteomes" id="UP000052943">
    <property type="component" value="Unassembled WGS sequence"/>
</dbReference>
<dbReference type="PANTHER" id="PTHR19241">
    <property type="entry name" value="ATP-BINDING CASSETTE TRANSPORTER"/>
    <property type="match status" value="1"/>
</dbReference>
<dbReference type="InterPro" id="IPR027417">
    <property type="entry name" value="P-loop_NTPase"/>
</dbReference>
<comment type="caution">
    <text evidence="4">The sequence shown here is derived from an EMBL/GenBank/DDBJ whole genome shotgun (WGS) entry which is preliminary data.</text>
</comment>
<dbReference type="AlphaFoldDB" id="A0A0W8DWX8"/>
<name>A0A0W8DWX8_PHYNI</name>
<accession>A0A0W8DWX8</accession>
<dbReference type="Pfam" id="PF00005">
    <property type="entry name" value="ABC_tran"/>
    <property type="match status" value="1"/>
</dbReference>
<dbReference type="EMBL" id="LNFO01000530">
    <property type="protein sequence ID" value="KUG00844.1"/>
    <property type="molecule type" value="Genomic_DNA"/>
</dbReference>
<sequence>MVKDESDITVELPTLTNVIKTGFREIRSSTLVVKKQVLKNVSGVFKPGTITLVLGQPGSGKSSLMKLLSGRFLCSGQQASQPAIHSKVNSGNPTTSDLEIALPPTARAV</sequence>
<dbReference type="Gene3D" id="3.40.50.300">
    <property type="entry name" value="P-loop containing nucleotide triphosphate hydrolases"/>
    <property type="match status" value="1"/>
</dbReference>
<evidence type="ECO:0000259" key="3">
    <source>
        <dbReference type="Pfam" id="PF00005"/>
    </source>
</evidence>
<dbReference type="GO" id="GO:0005524">
    <property type="term" value="F:ATP binding"/>
    <property type="evidence" value="ECO:0007669"/>
    <property type="project" value="InterPro"/>
</dbReference>
<feature type="region of interest" description="Disordered" evidence="2">
    <location>
        <begin position="83"/>
        <end position="109"/>
    </location>
</feature>
<evidence type="ECO:0000313" key="4">
    <source>
        <dbReference type="EMBL" id="KUG00844.1"/>
    </source>
</evidence>
<proteinExistence type="predicted"/>
<keyword evidence="1" id="KW-0813">Transport</keyword>
<reference evidence="4 5" key="1">
    <citation type="submission" date="2015-11" db="EMBL/GenBank/DDBJ databases">
        <title>Genomes and virulence difference between two physiological races of Phytophthora nicotianae.</title>
        <authorList>
            <person name="Liu H."/>
            <person name="Ma X."/>
            <person name="Yu H."/>
            <person name="Fang D."/>
            <person name="Li Y."/>
            <person name="Wang X."/>
            <person name="Wang W."/>
            <person name="Dong Y."/>
            <person name="Xiao B."/>
        </authorList>
    </citation>
    <scope>NUCLEOTIDE SEQUENCE [LARGE SCALE GENOMIC DNA]</scope>
    <source>
        <strain evidence="5">race 0</strain>
    </source>
</reference>
<organism evidence="4 5">
    <name type="scientific">Phytophthora nicotianae</name>
    <name type="common">Potato buckeye rot agent</name>
    <name type="synonym">Phytophthora parasitica</name>
    <dbReference type="NCBI Taxonomy" id="4792"/>
    <lineage>
        <taxon>Eukaryota</taxon>
        <taxon>Sar</taxon>
        <taxon>Stramenopiles</taxon>
        <taxon>Oomycota</taxon>
        <taxon>Peronosporomycetes</taxon>
        <taxon>Peronosporales</taxon>
        <taxon>Peronosporaceae</taxon>
        <taxon>Phytophthora</taxon>
    </lineage>
</organism>
<evidence type="ECO:0000313" key="5">
    <source>
        <dbReference type="Proteomes" id="UP000052943"/>
    </source>
</evidence>
<dbReference type="SUPFAM" id="SSF52540">
    <property type="entry name" value="P-loop containing nucleoside triphosphate hydrolases"/>
    <property type="match status" value="1"/>
</dbReference>
<feature type="domain" description="ABC transporter" evidence="3">
    <location>
        <begin position="38"/>
        <end position="73"/>
    </location>
</feature>
<gene>
    <name evidence="4" type="ORF">AM587_10002198</name>
</gene>
<evidence type="ECO:0000256" key="2">
    <source>
        <dbReference type="SAM" id="MobiDB-lite"/>
    </source>
</evidence>
<evidence type="ECO:0000256" key="1">
    <source>
        <dbReference type="ARBA" id="ARBA00022448"/>
    </source>
</evidence>
<dbReference type="InterPro" id="IPR003439">
    <property type="entry name" value="ABC_transporter-like_ATP-bd"/>
</dbReference>
<dbReference type="GO" id="GO:0016887">
    <property type="term" value="F:ATP hydrolysis activity"/>
    <property type="evidence" value="ECO:0007669"/>
    <property type="project" value="InterPro"/>
</dbReference>
<protein>
    <submittedName>
        <fullName evidence="4">ABC transporter G family member 31</fullName>
    </submittedName>
</protein>